<dbReference type="Pfam" id="PF05147">
    <property type="entry name" value="LANC_like"/>
    <property type="match status" value="1"/>
</dbReference>
<dbReference type="GO" id="GO:0031179">
    <property type="term" value="P:peptide modification"/>
    <property type="evidence" value="ECO:0007669"/>
    <property type="project" value="InterPro"/>
</dbReference>
<accession>A0A833JBT4</accession>
<evidence type="ECO:0000313" key="3">
    <source>
        <dbReference type="Proteomes" id="UP000442694"/>
    </source>
</evidence>
<keyword evidence="3" id="KW-1185">Reference proteome</keyword>
<dbReference type="Proteomes" id="UP000442694">
    <property type="component" value="Unassembled WGS sequence"/>
</dbReference>
<proteinExistence type="predicted"/>
<evidence type="ECO:0000256" key="1">
    <source>
        <dbReference type="PIRSR" id="PIRSR607822-1"/>
    </source>
</evidence>
<dbReference type="Gene3D" id="1.50.10.20">
    <property type="match status" value="1"/>
</dbReference>
<keyword evidence="1" id="KW-0862">Zinc</keyword>
<evidence type="ECO:0000313" key="2">
    <source>
        <dbReference type="EMBL" id="KAB8029143.1"/>
    </source>
</evidence>
<feature type="binding site" evidence="1">
    <location>
        <position position="291"/>
    </location>
    <ligand>
        <name>Zn(2+)</name>
        <dbReference type="ChEBI" id="CHEBI:29105"/>
    </ligand>
</feature>
<comment type="caution">
    <text evidence="2">The sequence shown here is derived from an EMBL/GenBank/DDBJ whole genome shotgun (WGS) entry which is preliminary data.</text>
</comment>
<organism evidence="2 3">
    <name type="scientific">Fluviispira multicolorata</name>
    <dbReference type="NCBI Taxonomy" id="2654512"/>
    <lineage>
        <taxon>Bacteria</taxon>
        <taxon>Pseudomonadati</taxon>
        <taxon>Bdellovibrionota</taxon>
        <taxon>Oligoflexia</taxon>
        <taxon>Silvanigrellales</taxon>
        <taxon>Silvanigrellaceae</taxon>
        <taxon>Fluviispira</taxon>
    </lineage>
</organism>
<gene>
    <name evidence="2" type="ORF">GCL57_11435</name>
</gene>
<dbReference type="InterPro" id="IPR033889">
    <property type="entry name" value="LanC"/>
</dbReference>
<sequence>MIDEIIFELALCLEDIEYVENILKNSNNASAQLELTTLANGFPSIALFYAQLNSIYPELKFKKLSHQYLEKSIARFHGNTLNTNSSFFSGITGLCFTVWVSSENGRQYQGLLGKIDSILFLVLDKKFKVIENKELFSPNDYDVIQGLSGVVRYLILRKHENKHFEYLKKSLRILIKISSLMKYNHYSVPSWLLSKNENIFGLGKLNNPVESFNVGVSHGVSGILLALSISKINNIQMSDLESSIFSIKNWILKWTQEDEWGPYWPNIISLEDELNGKYYHRKEGTQRQAWCYGTPGVSRALYLAGTALNDFELQEIALKAFLTIEKRPEVEWFCDSPTFCQGYSGLLQIAKRFYFDSKNKNILNIINRLQEKVISLYSKSNSFLFCEYKNKEGIIGDLKQIGLIEGATGTALSLIHTEYMDKCFWDQAFLIS</sequence>
<dbReference type="InterPro" id="IPR007822">
    <property type="entry name" value="LANC-like"/>
</dbReference>
<dbReference type="SUPFAM" id="SSF158745">
    <property type="entry name" value="LanC-like"/>
    <property type="match status" value="1"/>
</dbReference>
<reference evidence="2 3" key="1">
    <citation type="submission" date="2019-10" db="EMBL/GenBank/DDBJ databases">
        <title>New genus of Silvanigrellaceae.</title>
        <authorList>
            <person name="Pitt A."/>
            <person name="Hahn M.W."/>
        </authorList>
    </citation>
    <scope>NUCLEOTIDE SEQUENCE [LARGE SCALE GENOMIC DNA]</scope>
    <source>
        <strain evidence="2 3">33A1-SZDP</strain>
    </source>
</reference>
<dbReference type="EMBL" id="WFLN01000008">
    <property type="protein sequence ID" value="KAB8029143.1"/>
    <property type="molecule type" value="Genomic_DNA"/>
</dbReference>
<dbReference type="SMART" id="SM01260">
    <property type="entry name" value="LANC_like"/>
    <property type="match status" value="1"/>
</dbReference>
<dbReference type="CDD" id="cd04793">
    <property type="entry name" value="LanC"/>
    <property type="match status" value="1"/>
</dbReference>
<name>A0A833JBT4_9BACT</name>
<dbReference type="RefSeq" id="WP_152213484.1">
    <property type="nucleotide sequence ID" value="NZ_WFLN01000008.1"/>
</dbReference>
<dbReference type="PRINTS" id="PR01950">
    <property type="entry name" value="LANCSUPER"/>
</dbReference>
<feature type="binding site" evidence="1">
    <location>
        <position position="340"/>
    </location>
    <ligand>
        <name>Zn(2+)</name>
        <dbReference type="ChEBI" id="CHEBI:29105"/>
    </ligand>
</feature>
<keyword evidence="1" id="KW-0479">Metal-binding</keyword>
<dbReference type="GO" id="GO:0046872">
    <property type="term" value="F:metal ion binding"/>
    <property type="evidence" value="ECO:0007669"/>
    <property type="project" value="UniProtKB-KW"/>
</dbReference>
<dbReference type="AlphaFoldDB" id="A0A833JBT4"/>
<protein>
    <recommendedName>
        <fullName evidence="4">Lanthionine synthetase C-like protein</fullName>
    </recommendedName>
</protein>
<dbReference type="PRINTS" id="PR01955">
    <property type="entry name" value="LANCFRANKIA"/>
</dbReference>
<evidence type="ECO:0008006" key="4">
    <source>
        <dbReference type="Google" id="ProtNLM"/>
    </source>
</evidence>